<feature type="compositionally biased region" description="Basic and acidic residues" evidence="7">
    <location>
        <begin position="185"/>
        <end position="207"/>
    </location>
</feature>
<dbReference type="PROSITE" id="PS50048">
    <property type="entry name" value="ZN2_CY6_FUNGAL_2"/>
    <property type="match status" value="1"/>
</dbReference>
<evidence type="ECO:0000256" key="7">
    <source>
        <dbReference type="SAM" id="MobiDB-lite"/>
    </source>
</evidence>
<dbReference type="PANTHER" id="PTHR31845:SF39">
    <property type="entry name" value="TRANSCRIPTION FACTOR PBCR-RELATED"/>
    <property type="match status" value="1"/>
</dbReference>
<feature type="compositionally biased region" description="Polar residues" evidence="7">
    <location>
        <begin position="27"/>
        <end position="49"/>
    </location>
</feature>
<evidence type="ECO:0000256" key="2">
    <source>
        <dbReference type="ARBA" id="ARBA00022723"/>
    </source>
</evidence>
<dbReference type="OrthoDB" id="8062037at2759"/>
<dbReference type="eggNOG" id="ENOG502QRSG">
    <property type="taxonomic scope" value="Eukaryota"/>
</dbReference>
<dbReference type="GO" id="GO:0008270">
    <property type="term" value="F:zinc ion binding"/>
    <property type="evidence" value="ECO:0007669"/>
    <property type="project" value="InterPro"/>
</dbReference>
<dbReference type="GO" id="GO:0006351">
    <property type="term" value="P:DNA-templated transcription"/>
    <property type="evidence" value="ECO:0007669"/>
    <property type="project" value="InterPro"/>
</dbReference>
<evidence type="ECO:0000256" key="5">
    <source>
        <dbReference type="ARBA" id="ARBA00023163"/>
    </source>
</evidence>
<feature type="compositionally biased region" description="Low complexity" evidence="7">
    <location>
        <begin position="808"/>
        <end position="823"/>
    </location>
</feature>
<keyword evidence="6" id="KW-0539">Nucleus</keyword>
<dbReference type="Proteomes" id="UP000007129">
    <property type="component" value="Unassembled WGS sequence"/>
</dbReference>
<evidence type="ECO:0000313" key="9">
    <source>
        <dbReference type="EMBL" id="EKG12966.1"/>
    </source>
</evidence>
<dbReference type="EMBL" id="AHHD01000421">
    <property type="protein sequence ID" value="EKG12966.1"/>
    <property type="molecule type" value="Genomic_DNA"/>
</dbReference>
<dbReference type="InterPro" id="IPR001138">
    <property type="entry name" value="Zn2Cys6_DnaBD"/>
</dbReference>
<comment type="subcellular location">
    <subcellularLocation>
        <location evidence="1">Nucleus</location>
    </subcellularLocation>
</comment>
<accession>K2QT35</accession>
<feature type="domain" description="Zn(2)-C6 fungal-type" evidence="8">
    <location>
        <begin position="97"/>
        <end position="135"/>
    </location>
</feature>
<dbReference type="Pfam" id="PF00172">
    <property type="entry name" value="Zn_clus"/>
    <property type="match status" value="1"/>
</dbReference>
<dbReference type="FunCoup" id="K2QT35">
    <property type="interactions" value="179"/>
</dbReference>
<organism evidence="9 10">
    <name type="scientific">Macrophomina phaseolina (strain MS6)</name>
    <name type="common">Charcoal rot fungus</name>
    <dbReference type="NCBI Taxonomy" id="1126212"/>
    <lineage>
        <taxon>Eukaryota</taxon>
        <taxon>Fungi</taxon>
        <taxon>Dikarya</taxon>
        <taxon>Ascomycota</taxon>
        <taxon>Pezizomycotina</taxon>
        <taxon>Dothideomycetes</taxon>
        <taxon>Dothideomycetes incertae sedis</taxon>
        <taxon>Botryosphaeriales</taxon>
        <taxon>Botryosphaeriaceae</taxon>
        <taxon>Macrophomina</taxon>
    </lineage>
</organism>
<dbReference type="InterPro" id="IPR051089">
    <property type="entry name" value="prtT"/>
</dbReference>
<dbReference type="CDD" id="cd12148">
    <property type="entry name" value="fungal_TF_MHR"/>
    <property type="match status" value="1"/>
</dbReference>
<dbReference type="Gene3D" id="4.10.240.10">
    <property type="entry name" value="Zn(2)-C6 fungal-type DNA-binding domain"/>
    <property type="match status" value="1"/>
</dbReference>
<name>K2QT35_MACPH</name>
<evidence type="ECO:0000313" key="10">
    <source>
        <dbReference type="Proteomes" id="UP000007129"/>
    </source>
</evidence>
<dbReference type="GO" id="GO:0000976">
    <property type="term" value="F:transcription cis-regulatory region binding"/>
    <property type="evidence" value="ECO:0007669"/>
    <property type="project" value="TreeGrafter"/>
</dbReference>
<comment type="caution">
    <text evidence="9">The sequence shown here is derived from an EMBL/GenBank/DDBJ whole genome shotgun (WGS) entry which is preliminary data.</text>
</comment>
<dbReference type="PANTHER" id="PTHR31845">
    <property type="entry name" value="FINGER DOMAIN PROTEIN, PUTATIVE-RELATED"/>
    <property type="match status" value="1"/>
</dbReference>
<dbReference type="GO" id="GO:0000981">
    <property type="term" value="F:DNA-binding transcription factor activity, RNA polymerase II-specific"/>
    <property type="evidence" value="ECO:0007669"/>
    <property type="project" value="InterPro"/>
</dbReference>
<sequence>MSEPPRMIDPALEFGAQQPERSDQDFQQRFQGLQDSFYPQGTYATSQPSADAALQAIATAAQDRRPSTPSSASVGAADANAHGGQTKLGPDGKRLRACDHCRALKVRCDPQEENGVISEASPCKRCLKSKKACVTTAPTKKRTKKADTRVAELEKKVNELTARLGDSAVGAFPYPNHTAGSLPEGPHDPPEFADSTRPEKRRRTDDQHDALVGLPPLEEISHCLTRTDGKMSNEARREIMYDENAEIAAAAHQRLENRPPHSDYSYITFEVDRCISPDIAERIVAHYVNTLMPTFPAVPLPQDTTAQRLREEKPLLFLAILSAASFGCDPLVPAETQRYLADLLQSWFAELIWRRQEKSLEIVQALIVGVLWYRPPVAYERHAFYMMSNAAITMTLELGLGKRAGKAKAKLGLGPFRRCLPNAGGVEARRSFMACYYLGVNISMVLRRPILLRWSQYMDECISELESSPDALPSDRILCYQVKLAAIAEDVALQFSMDDPAATASLSEKFNEISLRNYETKLELLREQRPANANKTVLEFSENVVSLFTHEVAMHHNQNLDDSGDEGRPKVLGPVQISSLKECVKACHSILDSILSMEFDEYYAQPLMFSVRCVYSTVCLTKLWADATCPGDMGNIIPPESLRLEYYFDNIIRRLQVTEERDPQSPHTKFPRILVRLREKFERMKNGEAMTDVFSGQWPPPPNANGNSAPAPGAPPAANGPQEHRRHSFAANGNSGVPTTQTPLHLLSEVAQQAQAPPLQQGYYDNVGSQAVNNYNWDLSGYGDFELSTMGMGVDLASIFGGDAGYEQAPQYQQQGPGAQIYPEPSGNWNA</sequence>
<dbReference type="InParanoid" id="K2QT35"/>
<keyword evidence="3" id="KW-0805">Transcription regulation</keyword>
<feature type="compositionally biased region" description="Low complexity" evidence="7">
    <location>
        <begin position="50"/>
        <end position="61"/>
    </location>
</feature>
<dbReference type="Pfam" id="PF04082">
    <property type="entry name" value="Fungal_trans"/>
    <property type="match status" value="1"/>
</dbReference>
<evidence type="ECO:0000256" key="4">
    <source>
        <dbReference type="ARBA" id="ARBA00023125"/>
    </source>
</evidence>
<feature type="region of interest" description="Disordered" evidence="7">
    <location>
        <begin position="168"/>
        <end position="207"/>
    </location>
</feature>
<dbReference type="HOGENOM" id="CLU_006524_0_0_1"/>
<dbReference type="CDD" id="cd00067">
    <property type="entry name" value="GAL4"/>
    <property type="match status" value="1"/>
</dbReference>
<evidence type="ECO:0000256" key="1">
    <source>
        <dbReference type="ARBA" id="ARBA00004123"/>
    </source>
</evidence>
<keyword evidence="5" id="KW-0804">Transcription</keyword>
<feature type="compositionally biased region" description="Polar residues" evidence="7">
    <location>
        <begin position="731"/>
        <end position="740"/>
    </location>
</feature>
<proteinExistence type="predicted"/>
<evidence type="ECO:0000256" key="3">
    <source>
        <dbReference type="ARBA" id="ARBA00023015"/>
    </source>
</evidence>
<dbReference type="GO" id="GO:0005634">
    <property type="term" value="C:nucleus"/>
    <property type="evidence" value="ECO:0007669"/>
    <property type="project" value="UniProtKB-SubCell"/>
</dbReference>
<feature type="region of interest" description="Disordered" evidence="7">
    <location>
        <begin position="1"/>
        <end position="92"/>
    </location>
</feature>
<feature type="region of interest" description="Disordered" evidence="7">
    <location>
        <begin position="808"/>
        <end position="831"/>
    </location>
</feature>
<feature type="region of interest" description="Disordered" evidence="7">
    <location>
        <begin position="695"/>
        <end position="740"/>
    </location>
</feature>
<evidence type="ECO:0000256" key="6">
    <source>
        <dbReference type="ARBA" id="ARBA00023242"/>
    </source>
</evidence>
<evidence type="ECO:0000259" key="8">
    <source>
        <dbReference type="PROSITE" id="PS50048"/>
    </source>
</evidence>
<dbReference type="VEuPathDB" id="FungiDB:MPH_09884"/>
<dbReference type="STRING" id="1126212.K2QT35"/>
<dbReference type="AlphaFoldDB" id="K2QT35"/>
<dbReference type="InterPro" id="IPR007219">
    <property type="entry name" value="XnlR_reg_dom"/>
</dbReference>
<keyword evidence="2" id="KW-0479">Metal-binding</keyword>
<protein>
    <recommendedName>
        <fullName evidence="8">Zn(2)-C6 fungal-type domain-containing protein</fullName>
    </recommendedName>
</protein>
<dbReference type="SMART" id="SM00066">
    <property type="entry name" value="GAL4"/>
    <property type="match status" value="1"/>
</dbReference>
<dbReference type="SUPFAM" id="SSF57701">
    <property type="entry name" value="Zn2/Cys6 DNA-binding domain"/>
    <property type="match status" value="1"/>
</dbReference>
<reference evidence="9 10" key="1">
    <citation type="journal article" date="2012" name="BMC Genomics">
        <title>Tools to kill: Genome of one of the most destructive plant pathogenic fungi Macrophomina phaseolina.</title>
        <authorList>
            <person name="Islam M.S."/>
            <person name="Haque M.S."/>
            <person name="Islam M.M."/>
            <person name="Emdad E.M."/>
            <person name="Halim A."/>
            <person name="Hossen Q.M.M."/>
            <person name="Hossain M.Z."/>
            <person name="Ahmed B."/>
            <person name="Rahim S."/>
            <person name="Rahman M.S."/>
            <person name="Alam M.M."/>
            <person name="Hou S."/>
            <person name="Wan X."/>
            <person name="Saito J.A."/>
            <person name="Alam M."/>
        </authorList>
    </citation>
    <scope>NUCLEOTIDE SEQUENCE [LARGE SCALE GENOMIC DNA]</scope>
    <source>
        <strain evidence="9 10">MS6</strain>
    </source>
</reference>
<gene>
    <name evidence="9" type="ORF">MPH_09884</name>
</gene>
<dbReference type="InterPro" id="IPR036864">
    <property type="entry name" value="Zn2-C6_fun-type_DNA-bd_sf"/>
</dbReference>
<feature type="compositionally biased region" description="Low complexity" evidence="7">
    <location>
        <begin position="704"/>
        <end position="721"/>
    </location>
</feature>
<keyword evidence="4" id="KW-0238">DNA-binding</keyword>